<evidence type="ECO:0000259" key="11">
    <source>
        <dbReference type="Pfam" id="PF23598"/>
    </source>
</evidence>
<protein>
    <recommendedName>
        <fullName evidence="14">AAA+ ATPase domain-containing protein</fullName>
    </recommendedName>
</protein>
<evidence type="ECO:0000256" key="2">
    <source>
        <dbReference type="ARBA" id="ARBA00022614"/>
    </source>
</evidence>
<proteinExistence type="inferred from homology"/>
<evidence type="ECO:0000256" key="1">
    <source>
        <dbReference type="ARBA" id="ARBA00008894"/>
    </source>
</evidence>
<dbReference type="InterPro" id="IPR058922">
    <property type="entry name" value="WHD_DRP"/>
</dbReference>
<dbReference type="Gene3D" id="3.80.10.10">
    <property type="entry name" value="Ribonuclease Inhibitor"/>
    <property type="match status" value="1"/>
</dbReference>
<keyword evidence="13" id="KW-1185">Reference proteome</keyword>
<evidence type="ECO:0000256" key="4">
    <source>
        <dbReference type="ARBA" id="ARBA00022741"/>
    </source>
</evidence>
<keyword evidence="4" id="KW-0547">Nucleotide-binding</keyword>
<dbReference type="Gene3D" id="1.20.5.4130">
    <property type="match status" value="1"/>
</dbReference>
<keyword evidence="6 7" id="KW-0175">Coiled coil</keyword>
<keyword evidence="5" id="KW-0611">Plant defense</keyword>
<feature type="domain" description="Disease resistance R13L4/SHOC-2-like LRR" evidence="11">
    <location>
        <begin position="561"/>
        <end position="928"/>
    </location>
</feature>
<dbReference type="GO" id="GO:0043531">
    <property type="term" value="F:ADP binding"/>
    <property type="evidence" value="ECO:0007669"/>
    <property type="project" value="InterPro"/>
</dbReference>
<dbReference type="PANTHER" id="PTHR23155:SF1201">
    <property type="entry name" value="OS02G0301800 PROTEIN"/>
    <property type="match status" value="1"/>
</dbReference>
<dbReference type="Pfam" id="PF18052">
    <property type="entry name" value="Rx_N"/>
    <property type="match status" value="1"/>
</dbReference>
<dbReference type="OrthoDB" id="681638at2759"/>
<dbReference type="FunFam" id="1.10.10.10:FF:000322">
    <property type="entry name" value="Probable disease resistance protein At1g63360"/>
    <property type="match status" value="1"/>
</dbReference>
<keyword evidence="2" id="KW-0433">Leucine-rich repeat</keyword>
<dbReference type="EMBL" id="CM029039">
    <property type="protein sequence ID" value="KAG2641089.1"/>
    <property type="molecule type" value="Genomic_DNA"/>
</dbReference>
<evidence type="ECO:0000313" key="12">
    <source>
        <dbReference type="EMBL" id="KAG2641096.1"/>
    </source>
</evidence>
<dbReference type="InterPro" id="IPR032675">
    <property type="entry name" value="LRR_dom_sf"/>
</dbReference>
<dbReference type="GO" id="GO:0009626">
    <property type="term" value="P:plant-type hypersensitive response"/>
    <property type="evidence" value="ECO:0007669"/>
    <property type="project" value="UniProtKB-ARBA"/>
</dbReference>
<dbReference type="InterPro" id="IPR036388">
    <property type="entry name" value="WH-like_DNA-bd_sf"/>
</dbReference>
<dbReference type="FunFam" id="3.40.50.300:FF:001091">
    <property type="entry name" value="Probable disease resistance protein At1g61300"/>
    <property type="match status" value="1"/>
</dbReference>
<dbReference type="PRINTS" id="PR00364">
    <property type="entry name" value="DISEASERSIST"/>
</dbReference>
<dbReference type="InterPro" id="IPR038005">
    <property type="entry name" value="RX-like_CC"/>
</dbReference>
<dbReference type="EMBL" id="CM029039">
    <property type="protein sequence ID" value="KAG2641096.1"/>
    <property type="molecule type" value="Genomic_DNA"/>
</dbReference>
<evidence type="ECO:0000256" key="3">
    <source>
        <dbReference type="ARBA" id="ARBA00022737"/>
    </source>
</evidence>
<dbReference type="Proteomes" id="UP000823388">
    <property type="component" value="Chromosome 2K"/>
</dbReference>
<evidence type="ECO:0000256" key="5">
    <source>
        <dbReference type="ARBA" id="ARBA00022821"/>
    </source>
</evidence>
<reference evidence="12" key="1">
    <citation type="submission" date="2020-05" db="EMBL/GenBank/DDBJ databases">
        <title>WGS assembly of Panicum virgatum.</title>
        <authorList>
            <person name="Lovell J.T."/>
            <person name="Jenkins J."/>
            <person name="Shu S."/>
            <person name="Juenger T.E."/>
            <person name="Schmutz J."/>
        </authorList>
    </citation>
    <scope>NUCLEOTIDE SEQUENCE</scope>
    <source>
        <strain evidence="12">AP13</strain>
    </source>
</reference>
<dbReference type="PANTHER" id="PTHR23155">
    <property type="entry name" value="DISEASE RESISTANCE PROTEIN RP"/>
    <property type="match status" value="1"/>
</dbReference>
<dbReference type="GO" id="GO:0002758">
    <property type="term" value="P:innate immune response-activating signaling pathway"/>
    <property type="evidence" value="ECO:0007669"/>
    <property type="project" value="UniProtKB-ARBA"/>
</dbReference>
<evidence type="ECO:0000256" key="7">
    <source>
        <dbReference type="SAM" id="Coils"/>
    </source>
</evidence>
<dbReference type="InterPro" id="IPR002182">
    <property type="entry name" value="NB-ARC"/>
</dbReference>
<sequence length="932" mass="105763">MDIATGAMNTLLPKLGELVVGEYKLQKGVKGEIQELEKELRSMTAALRKVAEVPVDQLDELVRIWARDVRELSYDIEDAVDTIMLQGIRHEPTMPFSIKGFIDRTINLFQMAATNHQIHNVTKDIMDQVKMVNERRKRYKIDEVSNRPIVETIDPRLEGMYTRAAQLVGIDGPKNELAKRLLEQEGLSRKQSNIISIVGFGGLGKTTLANSLLQDLKEQFDCHFFVSISFSPDIKKIFKNILVQLDENKYGHIDESWEIKLLIDKIIEFLKNRSRCLCVIDDLWKELPWDTIKLALQDGNHGSKIIITTRNKAVAEYVGGGIYELKPLSTDNSRELFYKRIFESADDCPPDLSKVTGKILKKCGGVPLAIITTASLLANKPRCSVEWEKVNSSIRSGSENSHPMETMNTILRFSYNDLPFHLKTCLLSLSKYPEDQMIRKDVLVWSWIAEGFITPSGSSLQETGDGYFNELINRSLIQPVNRKDPFYVLGEMEVYACQLHDMVLELIIKLSAEEGFVTASLSDGDQAGASSLHQREIIRRLSLHNSSNTDASINERKLLSKVRSLYVFGHADLMMPSLSEFCVLRVLQLENCSGLDNNHLKDICKLYLLKFLRLQGLKVTELPESIGKLESLETLDIRGADDESVIMLPLSFGKLGKLVRLHAERVELPDGVSLENMKSLRELVGICPTLHAVTEIGKLGGLKALEIAIKEEPESSTGNWKELIGTCLQMCSSSLQVLVLRVPLRYLYFQNFMAHVPTGLRTYMCSGYFDEFPRWIDPSFSYLTVLSIRLLNVHVQPEHLDKLAELPSLRFLRIQVLGLSPRQEKLVIHSSPSAFPCLTDLRILCQLMFLKFEPGAMPKLGRLCLRFDARRTNEHFRTNNFDYGFENLPSLRHVVIVLNILALNWAEHTEAQDAIRKTINNHPNHPSLHFSY</sequence>
<dbReference type="InterPro" id="IPR042197">
    <property type="entry name" value="Apaf_helical"/>
</dbReference>
<dbReference type="Pfam" id="PF23559">
    <property type="entry name" value="WHD_DRP"/>
    <property type="match status" value="1"/>
</dbReference>
<dbReference type="GO" id="GO:0042742">
    <property type="term" value="P:defense response to bacterium"/>
    <property type="evidence" value="ECO:0007669"/>
    <property type="project" value="UniProtKB-ARBA"/>
</dbReference>
<feature type="domain" description="NB-ARC" evidence="8">
    <location>
        <begin position="173"/>
        <end position="345"/>
    </location>
</feature>
<dbReference type="InterPro" id="IPR055414">
    <property type="entry name" value="LRR_R13L4/SHOC2-like"/>
</dbReference>
<dbReference type="Pfam" id="PF00931">
    <property type="entry name" value="NB-ARC"/>
    <property type="match status" value="1"/>
</dbReference>
<evidence type="ECO:0000259" key="10">
    <source>
        <dbReference type="Pfam" id="PF23559"/>
    </source>
</evidence>
<evidence type="ECO:0000259" key="9">
    <source>
        <dbReference type="Pfam" id="PF18052"/>
    </source>
</evidence>
<dbReference type="Pfam" id="PF23598">
    <property type="entry name" value="LRR_14"/>
    <property type="match status" value="1"/>
</dbReference>
<dbReference type="AlphaFoldDB" id="A0A8T0W5C9"/>
<evidence type="ECO:0000259" key="8">
    <source>
        <dbReference type="Pfam" id="PF00931"/>
    </source>
</evidence>
<dbReference type="SUPFAM" id="SSF52058">
    <property type="entry name" value="L domain-like"/>
    <property type="match status" value="1"/>
</dbReference>
<dbReference type="Gene3D" id="1.10.8.430">
    <property type="entry name" value="Helical domain of apoptotic protease-activating factors"/>
    <property type="match status" value="1"/>
</dbReference>
<dbReference type="CDD" id="cd14798">
    <property type="entry name" value="RX-CC_like"/>
    <property type="match status" value="1"/>
</dbReference>
<organism evidence="12 13">
    <name type="scientific">Panicum virgatum</name>
    <name type="common">Blackwell switchgrass</name>
    <dbReference type="NCBI Taxonomy" id="38727"/>
    <lineage>
        <taxon>Eukaryota</taxon>
        <taxon>Viridiplantae</taxon>
        <taxon>Streptophyta</taxon>
        <taxon>Embryophyta</taxon>
        <taxon>Tracheophyta</taxon>
        <taxon>Spermatophyta</taxon>
        <taxon>Magnoliopsida</taxon>
        <taxon>Liliopsida</taxon>
        <taxon>Poales</taxon>
        <taxon>Poaceae</taxon>
        <taxon>PACMAD clade</taxon>
        <taxon>Panicoideae</taxon>
        <taxon>Panicodae</taxon>
        <taxon>Paniceae</taxon>
        <taxon>Panicinae</taxon>
        <taxon>Panicum</taxon>
        <taxon>Panicum sect. Hiantes</taxon>
    </lineage>
</organism>
<dbReference type="Gene3D" id="3.40.50.300">
    <property type="entry name" value="P-loop containing nucleotide triphosphate hydrolases"/>
    <property type="match status" value="1"/>
</dbReference>
<evidence type="ECO:0000313" key="13">
    <source>
        <dbReference type="Proteomes" id="UP000823388"/>
    </source>
</evidence>
<keyword evidence="3" id="KW-0677">Repeat</keyword>
<comment type="similarity">
    <text evidence="1">Belongs to the disease resistance NB-LRR family.</text>
</comment>
<evidence type="ECO:0000256" key="6">
    <source>
        <dbReference type="ARBA" id="ARBA00023054"/>
    </source>
</evidence>
<evidence type="ECO:0008006" key="14">
    <source>
        <dbReference type="Google" id="ProtNLM"/>
    </source>
</evidence>
<dbReference type="SUPFAM" id="SSF52540">
    <property type="entry name" value="P-loop containing nucleoside triphosphate hydrolases"/>
    <property type="match status" value="1"/>
</dbReference>
<dbReference type="InterPro" id="IPR041118">
    <property type="entry name" value="Rx_N"/>
</dbReference>
<dbReference type="InterPro" id="IPR044974">
    <property type="entry name" value="Disease_R_plants"/>
</dbReference>
<dbReference type="Gene3D" id="1.10.10.10">
    <property type="entry name" value="Winged helix-like DNA-binding domain superfamily/Winged helix DNA-binding domain"/>
    <property type="match status" value="1"/>
</dbReference>
<gene>
    <name evidence="12" type="ORF">PVAP13_2KG150216</name>
</gene>
<feature type="domain" description="Disease resistance protein winged helix" evidence="10">
    <location>
        <begin position="432"/>
        <end position="507"/>
    </location>
</feature>
<name>A0A8T0W5C9_PANVG</name>
<accession>A0A8T0W5C9</accession>
<feature type="domain" description="Disease resistance N-terminal" evidence="9">
    <location>
        <begin position="7"/>
        <end position="91"/>
    </location>
</feature>
<comment type="caution">
    <text evidence="12">The sequence shown here is derived from an EMBL/GenBank/DDBJ whole genome shotgun (WGS) entry which is preliminary data.</text>
</comment>
<dbReference type="InterPro" id="IPR027417">
    <property type="entry name" value="P-loop_NTPase"/>
</dbReference>
<feature type="coiled-coil region" evidence="7">
    <location>
        <begin position="26"/>
        <end position="53"/>
    </location>
</feature>